<reference evidence="2" key="2">
    <citation type="submission" date="2020-09" db="EMBL/GenBank/DDBJ databases">
        <authorList>
            <person name="Sun Q."/>
            <person name="Zhou Y."/>
        </authorList>
    </citation>
    <scope>NUCLEOTIDE SEQUENCE</scope>
    <source>
        <strain evidence="2">CGMCC 1.15095</strain>
    </source>
</reference>
<comment type="caution">
    <text evidence="2">The sequence shown here is derived from an EMBL/GenBank/DDBJ whole genome shotgun (WGS) entry which is preliminary data.</text>
</comment>
<sequence>MEHFAQRIAIALAAAPMPQLRGEVVDRLAGQRRVAGADTQSVVAMAARAGLEAPLGGTFMVKPRYRRVTGGRRDRTGVGDCLGNGQARIVLSQPQSGRPVGVVGDPRHLRMAPQARCEIVELTHDVTRVETGETRRIAAVALPPQAMARDAGTLRARVAAAQRDKLPARFERPRGRLRLGAARRQTGTGGAQETARGICGSPSHS</sequence>
<evidence type="ECO:0000313" key="3">
    <source>
        <dbReference type="Proteomes" id="UP000608154"/>
    </source>
</evidence>
<proteinExistence type="predicted"/>
<reference evidence="2" key="1">
    <citation type="journal article" date="2014" name="Int. J. Syst. Evol. Microbiol.">
        <title>Complete genome sequence of Corynebacterium casei LMG S-19264T (=DSM 44701T), isolated from a smear-ripened cheese.</title>
        <authorList>
            <consortium name="US DOE Joint Genome Institute (JGI-PGF)"/>
            <person name="Walter F."/>
            <person name="Albersmeier A."/>
            <person name="Kalinowski J."/>
            <person name="Ruckert C."/>
        </authorList>
    </citation>
    <scope>NUCLEOTIDE SEQUENCE</scope>
    <source>
        <strain evidence="2">CGMCC 1.15095</strain>
    </source>
</reference>
<feature type="region of interest" description="Disordered" evidence="1">
    <location>
        <begin position="179"/>
        <end position="205"/>
    </location>
</feature>
<protein>
    <submittedName>
        <fullName evidence="2">Uncharacterized protein</fullName>
    </submittedName>
</protein>
<name>A0A916TV52_9SPHN</name>
<gene>
    <name evidence="2" type="ORF">GCM10011494_21080</name>
</gene>
<dbReference type="Proteomes" id="UP000608154">
    <property type="component" value="Unassembled WGS sequence"/>
</dbReference>
<dbReference type="AlphaFoldDB" id="A0A916TV52"/>
<evidence type="ECO:0000256" key="1">
    <source>
        <dbReference type="SAM" id="MobiDB-lite"/>
    </source>
</evidence>
<dbReference type="EMBL" id="BMHK01000012">
    <property type="protein sequence ID" value="GGC02302.1"/>
    <property type="molecule type" value="Genomic_DNA"/>
</dbReference>
<evidence type="ECO:0000313" key="2">
    <source>
        <dbReference type="EMBL" id="GGC02302.1"/>
    </source>
</evidence>
<organism evidence="2 3">
    <name type="scientific">Novosphingobium endophyticum</name>
    <dbReference type="NCBI Taxonomy" id="1955250"/>
    <lineage>
        <taxon>Bacteria</taxon>
        <taxon>Pseudomonadati</taxon>
        <taxon>Pseudomonadota</taxon>
        <taxon>Alphaproteobacteria</taxon>
        <taxon>Sphingomonadales</taxon>
        <taxon>Sphingomonadaceae</taxon>
        <taxon>Novosphingobium</taxon>
    </lineage>
</organism>
<keyword evidence="3" id="KW-1185">Reference proteome</keyword>
<accession>A0A916TV52</accession>